<organism evidence="1">
    <name type="scientific">hydrothermal vent metagenome</name>
    <dbReference type="NCBI Taxonomy" id="652676"/>
    <lineage>
        <taxon>unclassified sequences</taxon>
        <taxon>metagenomes</taxon>
        <taxon>ecological metagenomes</taxon>
    </lineage>
</organism>
<gene>
    <name evidence="1" type="ORF">MNBD_CHLOROFLEXI01-1782</name>
</gene>
<accession>A0A3B0WHI8</accession>
<protein>
    <recommendedName>
        <fullName evidence="2">Co-chaperone DjlA N-terminal domain-containing protein</fullName>
    </recommendedName>
</protein>
<dbReference type="EMBL" id="UOEU01000999">
    <property type="protein sequence ID" value="VAW43014.1"/>
    <property type="molecule type" value="Genomic_DNA"/>
</dbReference>
<reference evidence="1" key="1">
    <citation type="submission" date="2018-06" db="EMBL/GenBank/DDBJ databases">
        <authorList>
            <person name="Zhirakovskaya E."/>
        </authorList>
    </citation>
    <scope>NUCLEOTIDE SEQUENCE</scope>
</reference>
<dbReference type="SUPFAM" id="SSF158682">
    <property type="entry name" value="TerB-like"/>
    <property type="match status" value="1"/>
</dbReference>
<feature type="non-terminal residue" evidence="1">
    <location>
        <position position="55"/>
    </location>
</feature>
<evidence type="ECO:0000313" key="1">
    <source>
        <dbReference type="EMBL" id="VAW43014.1"/>
    </source>
</evidence>
<name>A0A3B0WHI8_9ZZZZ</name>
<dbReference type="CDD" id="cd07177">
    <property type="entry name" value="terB_like"/>
    <property type="match status" value="1"/>
</dbReference>
<evidence type="ECO:0008006" key="2">
    <source>
        <dbReference type="Google" id="ProtNLM"/>
    </source>
</evidence>
<dbReference type="AlphaFoldDB" id="A0A3B0WHI8"/>
<sequence>MSDRNLILTLAKVIIAAAWADGSVSHEEVNSLKDLLFQLPRAGRDGGLQMSGQAW</sequence>
<dbReference type="InterPro" id="IPR029024">
    <property type="entry name" value="TerB-like"/>
</dbReference>
<proteinExistence type="predicted"/>